<feature type="compositionally biased region" description="Low complexity" evidence="1">
    <location>
        <begin position="205"/>
        <end position="220"/>
    </location>
</feature>
<evidence type="ECO:0000256" key="1">
    <source>
        <dbReference type="SAM" id="MobiDB-lite"/>
    </source>
</evidence>
<organism evidence="2">
    <name type="scientific">Arion vulgaris</name>
    <dbReference type="NCBI Taxonomy" id="1028688"/>
    <lineage>
        <taxon>Eukaryota</taxon>
        <taxon>Metazoa</taxon>
        <taxon>Spiralia</taxon>
        <taxon>Lophotrochozoa</taxon>
        <taxon>Mollusca</taxon>
        <taxon>Gastropoda</taxon>
        <taxon>Heterobranchia</taxon>
        <taxon>Euthyneura</taxon>
        <taxon>Panpulmonata</taxon>
        <taxon>Eupulmonata</taxon>
        <taxon>Stylommatophora</taxon>
        <taxon>Helicina</taxon>
        <taxon>Arionoidea</taxon>
        <taxon>Arionidae</taxon>
        <taxon>Arion</taxon>
    </lineage>
</organism>
<feature type="compositionally biased region" description="Low complexity" evidence="1">
    <location>
        <begin position="162"/>
        <end position="187"/>
    </location>
</feature>
<reference evidence="2" key="1">
    <citation type="submission" date="2014-12" db="EMBL/GenBank/DDBJ databases">
        <title>Insight into the proteome of Arion vulgaris.</title>
        <authorList>
            <person name="Aradska J."/>
            <person name="Bulat T."/>
            <person name="Smidak R."/>
            <person name="Sarate P."/>
            <person name="Gangsoo J."/>
            <person name="Sialana F."/>
            <person name="Bilban M."/>
            <person name="Lubec G."/>
        </authorList>
    </citation>
    <scope>NUCLEOTIDE SEQUENCE</scope>
    <source>
        <tissue evidence="2">Skin</tissue>
    </source>
</reference>
<accession>A0A0B6YLU9</accession>
<sequence length="338" mass="36752">LEDAMLASQTPRTVSRLHRLRYVFRSPQIGRRKSAKGKDNTERSARIRKIKTDKDRLLIPNKSKGDDDGKSPKTKVRINMSSLTEMSDRIVTGGSDDLVPGQDFQVKRISDYQEFLCGLLDTANSSHGNIVDINKSVNIINESGDDLCGESKMNIDDGELRSSQSVLSSDQTSNITNISNVSSNTINHQSSNSDSVNQENPSINSHISSTVNNESSSGSNHDSNIDSSNTVNHDSNIDINTVSYDISNDISSTVNHGNIIDSSSTVEHASNIDSSITAKQENTSINSDNSSIISHSSNIDSSNIVNYDSNIDSNTVQQENISISSEDSNTTSHDKPTI</sequence>
<feature type="region of interest" description="Disordered" evidence="1">
    <location>
        <begin position="160"/>
        <end position="234"/>
    </location>
</feature>
<evidence type="ECO:0000313" key="2">
    <source>
        <dbReference type="EMBL" id="CEK56430.1"/>
    </source>
</evidence>
<dbReference type="AlphaFoldDB" id="A0A0B6YLU9"/>
<dbReference type="EMBL" id="HACG01009565">
    <property type="protein sequence ID" value="CEK56430.1"/>
    <property type="molecule type" value="Transcribed_RNA"/>
</dbReference>
<gene>
    <name evidence="2" type="primary">ORF27636</name>
</gene>
<feature type="compositionally biased region" description="Polar residues" evidence="1">
    <location>
        <begin position="188"/>
        <end position="204"/>
    </location>
</feature>
<feature type="compositionally biased region" description="Polar residues" evidence="1">
    <location>
        <begin position="221"/>
        <end position="234"/>
    </location>
</feature>
<feature type="non-terminal residue" evidence="2">
    <location>
        <position position="1"/>
    </location>
</feature>
<name>A0A0B6YLU9_9EUPU</name>
<protein>
    <submittedName>
        <fullName evidence="2">Uncharacterized protein</fullName>
    </submittedName>
</protein>
<feature type="non-terminal residue" evidence="2">
    <location>
        <position position="338"/>
    </location>
</feature>
<proteinExistence type="predicted"/>